<dbReference type="GO" id="GO:0071281">
    <property type="term" value="P:cellular response to iron ion"/>
    <property type="evidence" value="ECO:0007669"/>
    <property type="project" value="TreeGrafter"/>
</dbReference>
<dbReference type="PANTHER" id="PTHR30535:SF36">
    <property type="entry name" value="HIGH-AFFINITY HEME UPTAKE SYSTEM PROTEIN ISDE"/>
    <property type="match status" value="1"/>
</dbReference>
<keyword evidence="11" id="KW-0564">Palmitate</keyword>
<evidence type="ECO:0000256" key="13">
    <source>
        <dbReference type="ARBA" id="ARBA00031148"/>
    </source>
</evidence>
<dbReference type="STRING" id="1123281.SAMN02745180_01016"/>
<comment type="cofactor">
    <cofactor evidence="1">
        <name>heme b</name>
        <dbReference type="ChEBI" id="CHEBI:60344"/>
    </cofactor>
</comment>
<feature type="compositionally biased region" description="Basic and acidic residues" evidence="15">
    <location>
        <begin position="37"/>
        <end position="47"/>
    </location>
</feature>
<evidence type="ECO:0000256" key="14">
    <source>
        <dbReference type="ARBA" id="ARBA00031463"/>
    </source>
</evidence>
<evidence type="ECO:0000256" key="11">
    <source>
        <dbReference type="ARBA" id="ARBA00023139"/>
    </source>
</evidence>
<evidence type="ECO:0000256" key="4">
    <source>
        <dbReference type="ARBA" id="ARBA00022448"/>
    </source>
</evidence>
<sequence>MKRKLILFLCLALILTGVTGCKSNEVKTEANSSETQEESKVSEETTKAYPERTIGGTVAVVEMLDLLGVEMIGVPESRYPLPESCKDAEKIGKPMNPDIEIIKSLNPDMFISVSSLQADLEKKLENSNIQSVFIENDSYDNILSSMKRLGEIYGKEKEAQEFIDEVNSKVQEILKNTKEGEKPRVMILFGSPKSIMLATKKSFVGSLVKEIGAVNIADEIGDFEDSYVSLSMEDVLKLQPDVILRLTHANPKDSKKMFEKEFSENQIWQKFEAVKNDNVYDLDNKYFGVSGNIRIVGAVEELSKILYETN</sequence>
<evidence type="ECO:0000256" key="7">
    <source>
        <dbReference type="ARBA" id="ARBA00022723"/>
    </source>
</evidence>
<dbReference type="GO" id="GO:0016020">
    <property type="term" value="C:membrane"/>
    <property type="evidence" value="ECO:0007669"/>
    <property type="project" value="InterPro"/>
</dbReference>
<name>A0A1M5VR80_9FIRM</name>
<evidence type="ECO:0000259" key="17">
    <source>
        <dbReference type="PROSITE" id="PS50983"/>
    </source>
</evidence>
<keyword evidence="5" id="KW-1003">Cell membrane</keyword>
<evidence type="ECO:0000256" key="10">
    <source>
        <dbReference type="ARBA" id="ARBA00023136"/>
    </source>
</evidence>
<evidence type="ECO:0000313" key="19">
    <source>
        <dbReference type="Proteomes" id="UP000184389"/>
    </source>
</evidence>
<protein>
    <recommendedName>
        <fullName evidence="3">High-affinity heme uptake system protein IsdE</fullName>
    </recommendedName>
    <alternativeName>
        <fullName evidence="14">Iron-regulated surface determinant protein E</fullName>
    </alternativeName>
    <alternativeName>
        <fullName evidence="13">Staphylococcal iron-regulated protein F</fullName>
    </alternativeName>
</protein>
<dbReference type="OrthoDB" id="66025at2"/>
<evidence type="ECO:0000256" key="8">
    <source>
        <dbReference type="ARBA" id="ARBA00022729"/>
    </source>
</evidence>
<evidence type="ECO:0000256" key="6">
    <source>
        <dbReference type="ARBA" id="ARBA00022617"/>
    </source>
</evidence>
<dbReference type="GO" id="GO:0020037">
    <property type="term" value="F:heme binding"/>
    <property type="evidence" value="ECO:0007669"/>
    <property type="project" value="InterPro"/>
</dbReference>
<feature type="domain" description="Fe/B12 periplasmic-binding" evidence="17">
    <location>
        <begin position="52"/>
        <end position="310"/>
    </location>
</feature>
<keyword evidence="10" id="KW-0472">Membrane</keyword>
<keyword evidence="4" id="KW-0813">Transport</keyword>
<keyword evidence="6" id="KW-0349">Heme</keyword>
<dbReference type="AlphaFoldDB" id="A0A1M5VR80"/>
<dbReference type="Gene3D" id="3.40.50.1980">
    <property type="entry name" value="Nitrogenase molybdenum iron protein domain"/>
    <property type="match status" value="2"/>
</dbReference>
<keyword evidence="19" id="KW-1185">Reference proteome</keyword>
<gene>
    <name evidence="18" type="ORF">SAMN02745180_01016</name>
</gene>
<keyword evidence="7" id="KW-0479">Metal-binding</keyword>
<evidence type="ECO:0000313" key="18">
    <source>
        <dbReference type="EMBL" id="SHH77759.1"/>
    </source>
</evidence>
<evidence type="ECO:0000256" key="1">
    <source>
        <dbReference type="ARBA" id="ARBA00001970"/>
    </source>
</evidence>
<keyword evidence="9" id="KW-0408">Iron</keyword>
<dbReference type="SUPFAM" id="SSF53807">
    <property type="entry name" value="Helical backbone' metal receptor"/>
    <property type="match status" value="1"/>
</dbReference>
<dbReference type="PROSITE" id="PS51257">
    <property type="entry name" value="PROKAR_LIPOPROTEIN"/>
    <property type="match status" value="1"/>
</dbReference>
<evidence type="ECO:0000256" key="15">
    <source>
        <dbReference type="SAM" id="MobiDB-lite"/>
    </source>
</evidence>
<evidence type="ECO:0000256" key="12">
    <source>
        <dbReference type="ARBA" id="ARBA00023288"/>
    </source>
</evidence>
<dbReference type="PROSITE" id="PS50983">
    <property type="entry name" value="FE_B12_PBP"/>
    <property type="match status" value="1"/>
</dbReference>
<dbReference type="RefSeq" id="WP_084604158.1">
    <property type="nucleotide sequence ID" value="NZ_FQXR01000004.1"/>
</dbReference>
<dbReference type="GO" id="GO:0015886">
    <property type="term" value="P:heme transport"/>
    <property type="evidence" value="ECO:0007669"/>
    <property type="project" value="InterPro"/>
</dbReference>
<keyword evidence="8 16" id="KW-0732">Signal</keyword>
<comment type="similarity">
    <text evidence="2">Belongs to the bacterial solute-binding protein 8 family.</text>
</comment>
<dbReference type="InterPro" id="IPR050902">
    <property type="entry name" value="ABC_Transporter_SBP"/>
</dbReference>
<dbReference type="PANTHER" id="PTHR30535">
    <property type="entry name" value="VITAMIN B12-BINDING PROTEIN"/>
    <property type="match status" value="1"/>
</dbReference>
<dbReference type="GO" id="GO:0046872">
    <property type="term" value="F:metal ion binding"/>
    <property type="evidence" value="ECO:0007669"/>
    <property type="project" value="UniProtKB-KW"/>
</dbReference>
<dbReference type="InterPro" id="IPR019957">
    <property type="entry name" value="ABC_transptr_haem-bd_IsdE"/>
</dbReference>
<organism evidence="18 19">
    <name type="scientific">Sporanaerobacter acetigenes DSM 13106</name>
    <dbReference type="NCBI Taxonomy" id="1123281"/>
    <lineage>
        <taxon>Bacteria</taxon>
        <taxon>Bacillati</taxon>
        <taxon>Bacillota</taxon>
        <taxon>Tissierellia</taxon>
        <taxon>Tissierellales</taxon>
        <taxon>Sporanaerobacteraceae</taxon>
        <taxon>Sporanaerobacter</taxon>
    </lineage>
</organism>
<keyword evidence="12" id="KW-0449">Lipoprotein</keyword>
<evidence type="ECO:0000256" key="2">
    <source>
        <dbReference type="ARBA" id="ARBA00008814"/>
    </source>
</evidence>
<dbReference type="NCBIfam" id="TIGR03659">
    <property type="entry name" value="IsdE"/>
    <property type="match status" value="1"/>
</dbReference>
<dbReference type="EMBL" id="FQXR01000004">
    <property type="protein sequence ID" value="SHH77759.1"/>
    <property type="molecule type" value="Genomic_DNA"/>
</dbReference>
<reference evidence="18 19" key="1">
    <citation type="submission" date="2016-11" db="EMBL/GenBank/DDBJ databases">
        <authorList>
            <person name="Jaros S."/>
            <person name="Januszkiewicz K."/>
            <person name="Wedrychowicz H."/>
        </authorList>
    </citation>
    <scope>NUCLEOTIDE SEQUENCE [LARGE SCALE GENOMIC DNA]</scope>
    <source>
        <strain evidence="18 19">DSM 13106</strain>
    </source>
</reference>
<dbReference type="Pfam" id="PF01497">
    <property type="entry name" value="Peripla_BP_2"/>
    <property type="match status" value="1"/>
</dbReference>
<dbReference type="InterPro" id="IPR002491">
    <property type="entry name" value="ABC_transptr_periplasmic_BD"/>
</dbReference>
<feature type="region of interest" description="Disordered" evidence="15">
    <location>
        <begin position="25"/>
        <end position="47"/>
    </location>
</feature>
<evidence type="ECO:0000256" key="9">
    <source>
        <dbReference type="ARBA" id="ARBA00023004"/>
    </source>
</evidence>
<feature type="chain" id="PRO_5038972298" description="High-affinity heme uptake system protein IsdE" evidence="16">
    <location>
        <begin position="21"/>
        <end position="310"/>
    </location>
</feature>
<evidence type="ECO:0000256" key="5">
    <source>
        <dbReference type="ARBA" id="ARBA00022475"/>
    </source>
</evidence>
<accession>A0A1M5VR80</accession>
<evidence type="ECO:0000256" key="16">
    <source>
        <dbReference type="SAM" id="SignalP"/>
    </source>
</evidence>
<proteinExistence type="inferred from homology"/>
<evidence type="ECO:0000256" key="3">
    <source>
        <dbReference type="ARBA" id="ARBA00015862"/>
    </source>
</evidence>
<feature type="signal peptide" evidence="16">
    <location>
        <begin position="1"/>
        <end position="20"/>
    </location>
</feature>
<dbReference type="Proteomes" id="UP000184389">
    <property type="component" value="Unassembled WGS sequence"/>
</dbReference>